<dbReference type="Gene3D" id="1.10.579.10">
    <property type="entry name" value="DNA Cyclobutane Dipyrimidine Photolyase, subunit A, domain 3"/>
    <property type="match status" value="1"/>
</dbReference>
<evidence type="ECO:0000313" key="2">
    <source>
        <dbReference type="Proteomes" id="UP000294530"/>
    </source>
</evidence>
<comment type="caution">
    <text evidence="1">The sequence shown here is derived from an EMBL/GenBank/DDBJ whole genome shotgun (WGS) entry which is preliminary data.</text>
</comment>
<dbReference type="PANTHER" id="PTHR10211:SF0">
    <property type="entry name" value="DEOXYRIBODIPYRIMIDINE PHOTO-LYASE"/>
    <property type="match status" value="1"/>
</dbReference>
<dbReference type="PANTHER" id="PTHR10211">
    <property type="entry name" value="DEOXYRIBODIPYRIMIDINE PHOTOLYASE"/>
    <property type="match status" value="1"/>
</dbReference>
<keyword evidence="2" id="KW-1185">Reference proteome</keyword>
<sequence length="863" mass="97861">MEEVLQHLVERTCKWLCPHTPQRNDMAAFILPIFSAFKPYRIQQRNDMAAFILPIFSAFKPYRIQQLEFLRSMSLPDATEVRRISAQLKALEKQRAEGSLTHENIPLRLYSVRSGGFVRVLDKRPEPISQDMMKSIEAYINKCSATSELEVEETATTQENKEIHEIRQNCEDDGANVVAQHEQQMHKDQKECFAIEVGANAVLTVSTIDNNGDVAASSVSKELPSSWASASTATTPQILVAQNELVSKYLGKQIFLENYRNLKPEKFAQLSGYLNKEAKKELRNLHDHLSMFEQWPQQLEERRKVWYTPQIYVNKTNGVEKKPQPVVYWMHNTFRVMHGNFGLEAAILLSKRLNEPLVVVSLIISSIIYPICHSSTASDAYARFSLVELHQHFSHAGVPFFGLTAMKPKAVKVANGQKYLPLESSPIYDLLDALKPVVVVTDAMFDFSSRSDLVHLARFLDIHRLSCSWPLLSMDSVTCYPVYQLSETLRGSFEGGADFTSEEQFGIEYASFAIPHNETYNFSPLAFDSKQYRGLKQQCYELLSPIMQRLDLEEVNWRLVKAENSQSSCQVRQFCESEGLQKLSTLLSNSNGLPTIQAELRGGGVLSLLPFIRHGTIFAGYVLQRISEAIELTTPPVNSKERKALAMRKVMRSRAANHLGRERDYALYLALWCAVNGERSEHNGNAHIDPALLLTSKIIASLDIYAPRMTSLNIYEKILPSWALTAAKIGAIHNEQRPGAALYDPSELESAQTQDTYWNEIQTFLVKQQFLHPLLIIYWAYRLMTWSVSTRAAIATIDTLLNQYAVGSNTSPDAVFIVWKELSRIGSKLPRTKANISKEDDLQQFQRLIEIDIASQTKLNLHS</sequence>
<accession>A0A976IHU8</accession>
<reference evidence="1 2" key="1">
    <citation type="journal article" date="2021" name="Genome Biol.">
        <title>AFLAP: assembly-free linkage analysis pipeline using k-mers from genome sequencing data.</title>
        <authorList>
            <person name="Fletcher K."/>
            <person name="Zhang L."/>
            <person name="Gil J."/>
            <person name="Han R."/>
            <person name="Cavanaugh K."/>
            <person name="Michelmore R."/>
        </authorList>
    </citation>
    <scope>NUCLEOTIDE SEQUENCE [LARGE SCALE GENOMIC DNA]</scope>
    <source>
        <strain evidence="1 2">SF5</strain>
    </source>
</reference>
<dbReference type="InterPro" id="IPR052219">
    <property type="entry name" value="Photolyase_Class-2"/>
</dbReference>
<proteinExistence type="predicted"/>
<dbReference type="GO" id="GO:0003904">
    <property type="term" value="F:deoxyribodipyrimidine photo-lyase activity"/>
    <property type="evidence" value="ECO:0007669"/>
    <property type="project" value="TreeGrafter"/>
</dbReference>
<dbReference type="GO" id="GO:0000719">
    <property type="term" value="P:photoreactive repair"/>
    <property type="evidence" value="ECO:0007669"/>
    <property type="project" value="TreeGrafter"/>
</dbReference>
<dbReference type="OrthoDB" id="79696at2759"/>
<protein>
    <submittedName>
        <fullName evidence="1">Uncharacterized protein</fullName>
    </submittedName>
</protein>
<dbReference type="KEGG" id="blac:94347641"/>
<dbReference type="Proteomes" id="UP000294530">
    <property type="component" value="Unassembled WGS sequence"/>
</dbReference>
<name>A0A976IHU8_BRELC</name>
<gene>
    <name evidence="1" type="ORF">CCR75_003879</name>
</gene>
<dbReference type="AlphaFoldDB" id="A0A976IHU8"/>
<dbReference type="InterPro" id="IPR014729">
    <property type="entry name" value="Rossmann-like_a/b/a_fold"/>
</dbReference>
<dbReference type="EMBL" id="SHOA02000012">
    <property type="protein sequence ID" value="TDH72081.1"/>
    <property type="molecule type" value="Genomic_DNA"/>
</dbReference>
<dbReference type="GeneID" id="94347641"/>
<dbReference type="RefSeq" id="XP_067821580.1">
    <property type="nucleotide sequence ID" value="XM_067961970.1"/>
</dbReference>
<dbReference type="Gene3D" id="3.40.50.620">
    <property type="entry name" value="HUPs"/>
    <property type="match status" value="1"/>
</dbReference>
<evidence type="ECO:0000313" key="1">
    <source>
        <dbReference type="EMBL" id="TDH72081.1"/>
    </source>
</evidence>
<organism evidence="1 2">
    <name type="scientific">Bremia lactucae</name>
    <name type="common">Lettuce downy mildew</name>
    <dbReference type="NCBI Taxonomy" id="4779"/>
    <lineage>
        <taxon>Eukaryota</taxon>
        <taxon>Sar</taxon>
        <taxon>Stramenopiles</taxon>
        <taxon>Oomycota</taxon>
        <taxon>Peronosporomycetes</taxon>
        <taxon>Peronosporales</taxon>
        <taxon>Peronosporaceae</taxon>
        <taxon>Bremia</taxon>
    </lineage>
</organism>